<dbReference type="Proteomes" id="UP000076552">
    <property type="component" value="Unassembled WGS sequence"/>
</dbReference>
<accession>A0A166MQ13</accession>
<evidence type="ECO:0000256" key="1">
    <source>
        <dbReference type="SAM" id="MobiDB-lite"/>
    </source>
</evidence>
<dbReference type="AlphaFoldDB" id="A0A166MQ13"/>
<gene>
    <name evidence="3" type="ORF">CT0861_12601</name>
</gene>
<feature type="signal peptide" evidence="2">
    <location>
        <begin position="1"/>
        <end position="18"/>
    </location>
</feature>
<feature type="compositionally biased region" description="Basic and acidic residues" evidence="1">
    <location>
        <begin position="232"/>
        <end position="254"/>
    </location>
</feature>
<dbReference type="EMBL" id="LFIV01000250">
    <property type="protein sequence ID" value="KZL64876.1"/>
    <property type="molecule type" value="Genomic_DNA"/>
</dbReference>
<dbReference type="STRING" id="708197.A0A166MQ13"/>
<protein>
    <submittedName>
        <fullName evidence="3">EC9 protein</fullName>
    </submittedName>
</protein>
<feature type="compositionally biased region" description="Basic and acidic residues" evidence="1">
    <location>
        <begin position="146"/>
        <end position="199"/>
    </location>
</feature>
<sequence>MQSFKFLLISVLVSSNFAAPLVARFERNKNAGSIFDENPRTSIESRDGDVTEVFADIQSRELMVKKGFASMEKIREEKTRQGFSDGIYTGGVDTSERIQGLNTRELKMVNDIYSPYRPQDFEANERAEDPQTSNSEVNQDFANIESRYEKRDKKPSSSSTDRVKKEKGEIKDIQSEQRTQHKNARLKEDHERTEIEEARRKQKGATSSADKKKAKAEKTQEQAELNAVKKQNQSDKDRLQREKEKEKKELEEAKRGRRTG</sequence>
<evidence type="ECO:0000313" key="4">
    <source>
        <dbReference type="Proteomes" id="UP000076552"/>
    </source>
</evidence>
<feature type="region of interest" description="Disordered" evidence="1">
    <location>
        <begin position="125"/>
        <end position="260"/>
    </location>
</feature>
<name>A0A166MQ13_9PEZI</name>
<keyword evidence="2" id="KW-0732">Signal</keyword>
<keyword evidence="4" id="KW-1185">Reference proteome</keyword>
<proteinExistence type="predicted"/>
<organism evidence="3 4">
    <name type="scientific">Colletotrichum tofieldiae</name>
    <dbReference type="NCBI Taxonomy" id="708197"/>
    <lineage>
        <taxon>Eukaryota</taxon>
        <taxon>Fungi</taxon>
        <taxon>Dikarya</taxon>
        <taxon>Ascomycota</taxon>
        <taxon>Pezizomycotina</taxon>
        <taxon>Sordariomycetes</taxon>
        <taxon>Hypocreomycetidae</taxon>
        <taxon>Glomerellales</taxon>
        <taxon>Glomerellaceae</taxon>
        <taxon>Colletotrichum</taxon>
        <taxon>Colletotrichum spaethianum species complex</taxon>
    </lineage>
</organism>
<feature type="compositionally biased region" description="Polar residues" evidence="1">
    <location>
        <begin position="130"/>
        <end position="141"/>
    </location>
</feature>
<evidence type="ECO:0000313" key="3">
    <source>
        <dbReference type="EMBL" id="KZL64876.1"/>
    </source>
</evidence>
<dbReference type="OrthoDB" id="4851323at2759"/>
<reference evidence="3 4" key="1">
    <citation type="submission" date="2015-06" db="EMBL/GenBank/DDBJ databases">
        <title>Survival trade-offs in plant roots during colonization by closely related pathogenic and mutualistic fungi.</title>
        <authorList>
            <person name="Hacquard S."/>
            <person name="Kracher B."/>
            <person name="Hiruma K."/>
            <person name="Weinman A."/>
            <person name="Muench P."/>
            <person name="Garrido Oter R."/>
            <person name="Ver Loren van Themaat E."/>
            <person name="Dallerey J.-F."/>
            <person name="Damm U."/>
            <person name="Henrissat B."/>
            <person name="Lespinet O."/>
            <person name="Thon M."/>
            <person name="Kemen E."/>
            <person name="McHardy A.C."/>
            <person name="Schulze-Lefert P."/>
            <person name="O'Connell R.J."/>
        </authorList>
    </citation>
    <scope>NUCLEOTIDE SEQUENCE [LARGE SCALE GENOMIC DNA]</scope>
    <source>
        <strain evidence="3 4">0861</strain>
    </source>
</reference>
<evidence type="ECO:0000256" key="2">
    <source>
        <dbReference type="SAM" id="SignalP"/>
    </source>
</evidence>
<comment type="caution">
    <text evidence="3">The sequence shown here is derived from an EMBL/GenBank/DDBJ whole genome shotgun (WGS) entry which is preliminary data.</text>
</comment>
<feature type="chain" id="PRO_5007877466" evidence="2">
    <location>
        <begin position="19"/>
        <end position="260"/>
    </location>
</feature>